<dbReference type="Pfam" id="PF20208">
    <property type="entry name" value="ARPP-1"/>
    <property type="match status" value="1"/>
</dbReference>
<dbReference type="EMBL" id="UINC01163449">
    <property type="protein sequence ID" value="SVD63764.1"/>
    <property type="molecule type" value="Genomic_DNA"/>
</dbReference>
<feature type="domain" description="ARG and Rhodanese-Phosphatase-superfamily-associated" evidence="1">
    <location>
        <begin position="14"/>
        <end position="121"/>
    </location>
</feature>
<reference evidence="2" key="1">
    <citation type="submission" date="2018-05" db="EMBL/GenBank/DDBJ databases">
        <authorList>
            <person name="Lanie J.A."/>
            <person name="Ng W.-L."/>
            <person name="Kazmierczak K.M."/>
            <person name="Andrzejewski T.M."/>
            <person name="Davidsen T.M."/>
            <person name="Wayne K.J."/>
            <person name="Tettelin H."/>
            <person name="Glass J.I."/>
            <person name="Rusch D."/>
            <person name="Podicherti R."/>
            <person name="Tsui H.-C.T."/>
            <person name="Winkler M.E."/>
        </authorList>
    </citation>
    <scope>NUCLEOTIDE SEQUENCE</scope>
</reference>
<organism evidence="2">
    <name type="scientific">marine metagenome</name>
    <dbReference type="NCBI Taxonomy" id="408172"/>
    <lineage>
        <taxon>unclassified sequences</taxon>
        <taxon>metagenomes</taxon>
        <taxon>ecological metagenomes</taxon>
    </lineage>
</organism>
<evidence type="ECO:0000313" key="2">
    <source>
        <dbReference type="EMBL" id="SVD63764.1"/>
    </source>
</evidence>
<protein>
    <recommendedName>
        <fullName evidence="1">ARG and Rhodanese-Phosphatase-superfamily-associated domain-containing protein</fullName>
    </recommendedName>
</protein>
<accession>A0A382WYQ7</accession>
<gene>
    <name evidence="2" type="ORF">METZ01_LOCUS416618</name>
</gene>
<dbReference type="InterPro" id="IPR046699">
    <property type="entry name" value="ARPP-1"/>
</dbReference>
<sequence length="124" mass="13973">MRSIHPIKESLERVHLGDMHSYNGLTMWPIFGPDITGLDYKLLNDACDQDELQISENEIATVSEIHVKNLGDLPVFGLDGEQLVGAKQNRVLNLSVLFPEKTDILVPVSCVERGRWSGRDNFRV</sequence>
<name>A0A382WYQ7_9ZZZZ</name>
<feature type="non-terminal residue" evidence="2">
    <location>
        <position position="124"/>
    </location>
</feature>
<dbReference type="AlphaFoldDB" id="A0A382WYQ7"/>
<proteinExistence type="predicted"/>
<evidence type="ECO:0000259" key="1">
    <source>
        <dbReference type="Pfam" id="PF20208"/>
    </source>
</evidence>